<feature type="region of interest" description="Disordered" evidence="1">
    <location>
        <begin position="1"/>
        <end position="116"/>
    </location>
</feature>
<feature type="compositionally biased region" description="Basic and acidic residues" evidence="1">
    <location>
        <begin position="1"/>
        <end position="30"/>
    </location>
</feature>
<proteinExistence type="predicted"/>
<reference evidence="2 3" key="1">
    <citation type="journal article" date="2023" name="Sci. Data">
        <title>Genome assembly of the Korean intertidal mud-creeper Batillaria attramentaria.</title>
        <authorList>
            <person name="Patra A.K."/>
            <person name="Ho P.T."/>
            <person name="Jun S."/>
            <person name="Lee S.J."/>
            <person name="Kim Y."/>
            <person name="Won Y.J."/>
        </authorList>
    </citation>
    <scope>NUCLEOTIDE SEQUENCE [LARGE SCALE GENOMIC DNA]</scope>
    <source>
        <strain evidence="2">Wonlab-2016</strain>
    </source>
</reference>
<feature type="region of interest" description="Disordered" evidence="1">
    <location>
        <begin position="228"/>
        <end position="265"/>
    </location>
</feature>
<evidence type="ECO:0000256" key="1">
    <source>
        <dbReference type="SAM" id="MobiDB-lite"/>
    </source>
</evidence>
<evidence type="ECO:0000313" key="3">
    <source>
        <dbReference type="Proteomes" id="UP001519460"/>
    </source>
</evidence>
<gene>
    <name evidence="2" type="ORF">BaRGS_00015372</name>
</gene>
<comment type="caution">
    <text evidence="2">The sequence shown here is derived from an EMBL/GenBank/DDBJ whole genome shotgun (WGS) entry which is preliminary data.</text>
</comment>
<keyword evidence="3" id="KW-1185">Reference proteome</keyword>
<dbReference type="AlphaFoldDB" id="A0ABD0L245"/>
<accession>A0ABD0L245</accession>
<evidence type="ECO:0000313" key="2">
    <source>
        <dbReference type="EMBL" id="KAK7493472.1"/>
    </source>
</evidence>
<name>A0ABD0L245_9CAEN</name>
<protein>
    <submittedName>
        <fullName evidence="2">Uncharacterized protein</fullName>
    </submittedName>
</protein>
<feature type="compositionally biased region" description="Low complexity" evidence="1">
    <location>
        <begin position="98"/>
        <end position="111"/>
    </location>
</feature>
<organism evidence="2 3">
    <name type="scientific">Batillaria attramentaria</name>
    <dbReference type="NCBI Taxonomy" id="370345"/>
    <lineage>
        <taxon>Eukaryota</taxon>
        <taxon>Metazoa</taxon>
        <taxon>Spiralia</taxon>
        <taxon>Lophotrochozoa</taxon>
        <taxon>Mollusca</taxon>
        <taxon>Gastropoda</taxon>
        <taxon>Caenogastropoda</taxon>
        <taxon>Sorbeoconcha</taxon>
        <taxon>Cerithioidea</taxon>
        <taxon>Batillariidae</taxon>
        <taxon>Batillaria</taxon>
    </lineage>
</organism>
<sequence>MTKQKGADTDPQKEKTGTQKKREGYPEHGKGMVMSPAPQTVQGEAGVSRVCKQAPLQRSPLRRSPNEPLSPKLAGLRSQRSVSSFLRKKKQRQTSNLQPSQSKLSKSLEPETGITPRHVQGTRCALECDQTSSGPSRALLGGAGRTVTHRWRSCEGASQGVECCEDLAGIRPRRSAPRRVKERKAPLLTTQQVVAMFSASAVTGPCSCRQPSEVHAMTEYKRRFRQVQVSSLPNDSRPGTDRVSGLSTDLTKPAKLNHSTRDITF</sequence>
<dbReference type="Proteomes" id="UP001519460">
    <property type="component" value="Unassembled WGS sequence"/>
</dbReference>
<dbReference type="EMBL" id="JACVVK020000093">
    <property type="protein sequence ID" value="KAK7493472.1"/>
    <property type="molecule type" value="Genomic_DNA"/>
</dbReference>